<proteinExistence type="predicted"/>
<protein>
    <submittedName>
        <fullName evidence="1">Uncharacterized protein</fullName>
    </submittedName>
</protein>
<dbReference type="EMBL" id="BART01011972">
    <property type="protein sequence ID" value="GAG89724.1"/>
    <property type="molecule type" value="Genomic_DNA"/>
</dbReference>
<name>X1B1T9_9ZZZZ</name>
<sequence length="285" mass="32278">PDWSAPFHIPKFTTEEFKEMREKYSAKHGYTVTIPRLSDIIIVDTFERMTEQEKKWWKARDYKRFRTYRYWEIKEYKDKKKQRFLNMLSSPTPDLLMNFGSIMCSIDDCQDAISTLAFLGKVVMKVAPKVMSRAFLGPLSWLATAGELLNFCTSMQKVVRPGMTGKRARELVSSKNPLSKTAQVRLRKNLLNAMPRSSDIIQGLQVTGDIFGFGICLGPIIGLAQDLLSGIVRLALGQEVHFKAPTIPMPEFMEQICAGARSAGYVMAMAWETDEPALTDVMISA</sequence>
<reference evidence="1" key="1">
    <citation type="journal article" date="2014" name="Front. Microbiol.">
        <title>High frequency of phylogenetically diverse reductive dehalogenase-homologous genes in deep subseafloor sedimentary metagenomes.</title>
        <authorList>
            <person name="Kawai M."/>
            <person name="Futagami T."/>
            <person name="Toyoda A."/>
            <person name="Takaki Y."/>
            <person name="Nishi S."/>
            <person name="Hori S."/>
            <person name="Arai W."/>
            <person name="Tsubouchi T."/>
            <person name="Morono Y."/>
            <person name="Uchiyama I."/>
            <person name="Ito T."/>
            <person name="Fujiyama A."/>
            <person name="Inagaki F."/>
            <person name="Takami H."/>
        </authorList>
    </citation>
    <scope>NUCLEOTIDE SEQUENCE</scope>
    <source>
        <strain evidence="1">Expedition CK06-06</strain>
    </source>
</reference>
<comment type="caution">
    <text evidence="1">The sequence shown here is derived from an EMBL/GenBank/DDBJ whole genome shotgun (WGS) entry which is preliminary data.</text>
</comment>
<evidence type="ECO:0000313" key="1">
    <source>
        <dbReference type="EMBL" id="GAG89724.1"/>
    </source>
</evidence>
<organism evidence="1">
    <name type="scientific">marine sediment metagenome</name>
    <dbReference type="NCBI Taxonomy" id="412755"/>
    <lineage>
        <taxon>unclassified sequences</taxon>
        <taxon>metagenomes</taxon>
        <taxon>ecological metagenomes</taxon>
    </lineage>
</organism>
<gene>
    <name evidence="1" type="ORF">S01H4_25225</name>
</gene>
<feature type="non-terminal residue" evidence="1">
    <location>
        <position position="1"/>
    </location>
</feature>
<feature type="non-terminal residue" evidence="1">
    <location>
        <position position="285"/>
    </location>
</feature>
<accession>X1B1T9</accession>
<dbReference type="AlphaFoldDB" id="X1B1T9"/>